<dbReference type="PROSITE" id="PS51199">
    <property type="entry name" value="SF4_HELICASE"/>
    <property type="match status" value="1"/>
</dbReference>
<dbReference type="Gene3D" id="2.170.16.10">
    <property type="entry name" value="Hedgehog/Intein (Hint) domain"/>
    <property type="match status" value="2"/>
</dbReference>
<dbReference type="GO" id="GO:0005524">
    <property type="term" value="F:ATP binding"/>
    <property type="evidence" value="ECO:0007669"/>
    <property type="project" value="UniProtKB-UniRule"/>
</dbReference>
<dbReference type="PANTHER" id="PTHR30153:SF2">
    <property type="entry name" value="REPLICATIVE DNA HELICASE"/>
    <property type="match status" value="1"/>
</dbReference>
<dbReference type="PROSITE" id="PS50817">
    <property type="entry name" value="INTEIN_N_TER"/>
    <property type="match status" value="1"/>
</dbReference>
<dbReference type="GO" id="GO:0006269">
    <property type="term" value="P:DNA replication, synthesis of primer"/>
    <property type="evidence" value="ECO:0007669"/>
    <property type="project" value="UniProtKB-UniRule"/>
</dbReference>
<dbReference type="Gene3D" id="1.10.860.10">
    <property type="entry name" value="DNAb Helicase, Chain A"/>
    <property type="match status" value="1"/>
</dbReference>
<dbReference type="SUPFAM" id="SSF48024">
    <property type="entry name" value="N-terminal domain of DnaB helicase"/>
    <property type="match status" value="1"/>
</dbReference>
<dbReference type="GO" id="GO:0043139">
    <property type="term" value="F:5'-3' DNA helicase activity"/>
    <property type="evidence" value="ECO:0007669"/>
    <property type="project" value="UniProtKB-EC"/>
</dbReference>
<comment type="function">
    <text evidence="14 17">The intein is an endonuclease.</text>
</comment>
<dbReference type="InterPro" id="IPR006141">
    <property type="entry name" value="Intein_N"/>
</dbReference>
<dbReference type="Pfam" id="PF00772">
    <property type="entry name" value="DnaB"/>
    <property type="match status" value="1"/>
</dbReference>
<evidence type="ECO:0000256" key="14">
    <source>
        <dbReference type="ARBA" id="ARBA00044940"/>
    </source>
</evidence>
<dbReference type="InterPro" id="IPR007693">
    <property type="entry name" value="DNA_helicase_DnaB-like_N"/>
</dbReference>
<keyword evidence="10 17" id="KW-0067">ATP-binding</keyword>
<evidence type="ECO:0000256" key="16">
    <source>
        <dbReference type="NCBIfam" id="TIGR00665"/>
    </source>
</evidence>
<dbReference type="GO" id="GO:0016539">
    <property type="term" value="P:intein-mediated protein splicing"/>
    <property type="evidence" value="ECO:0007669"/>
    <property type="project" value="InterPro"/>
</dbReference>
<sequence>MVSEPRFKPAADRLPPQNIEAEEAILGGILIDPEAIGRVTELMVPEAFYIGAHRSIYQAALDLQARGLPTDMMGIASWLKDKKTLEKIGGQSRLAQLVDRTISAANIDQYAKLVMDKYTRRKLIQSGGEIIQLGYETETPLEDVLDHSEQALFGITQVRQSQGLTATSDILTDTFSDIEQRSLGMVLPGLACGFYDLDAMTQGFQRSDLIIAAARPAMGKCLSATAEVLQADGSIQTIETIYQQRQAHLLTLNQRLRFEISQPSAFIDDGIKPVFRVTTRLGRQVETTLTHPYLTMKGWKPLAELSVGDRIAVPRQLSIFGNQPIPEHQVKLLAYFIGDGGLTGSSPMFTNANPLMQTDFTEAACQFPSIKVRINHSQGTRTPSLAVVADSERPDQPVFERLCTAIKTTEKQLAPEGFETIRWTGKNPVSAWLEALHLWGCSAHNKTIPDVVFTLPKTQLVLFLNRLFATDGWASVLASGQAQIGYASVCEKLARQIQHLLLRFGIIAALKQRQVKYKNERRPVWQLDITDAIALKTFANEIGIFSKEVAVNQVAEAVENRNYHTNKDLIPVEVWDNLKLAKGKESWTGLAKRAGLAGSSNIHVGKRALSRSRLEALATAVAHQPLQDIATSDIYWDEIVSIESIGLQQVYDLTIPDTHNFVANDICVHNTSFVLNVARNIADTHRQPVAIFSLEMSKAQLIYRLLSSEAKIESGRLRTGRIAQHEWEPMGHAINTLSQLPIFIDDTPGIGVTEIRSKARRLQAEQGGTLGLILIDYLQLMEGTGDNRVQELSKMTRSLKGLARELNVPVIALSQLSRGVESRTNKRPMMSDLRESGAIEQDADLIMMLYREEYYDPDTPDRGIAEIILTKHRNGPTGTVKLLFQPEFTQFLNRASDLSSRD</sequence>
<keyword evidence="11" id="KW-0651">Protein splicing</keyword>
<dbReference type="InterPro" id="IPR003586">
    <property type="entry name" value="Hint_dom_C"/>
</dbReference>
<dbReference type="FunFam" id="1.10.860.10:FF:000001">
    <property type="entry name" value="Replicative DNA helicase"/>
    <property type="match status" value="1"/>
</dbReference>
<evidence type="ECO:0000256" key="4">
    <source>
        <dbReference type="ARBA" id="ARBA00022705"/>
    </source>
</evidence>
<dbReference type="Pfam" id="PF03796">
    <property type="entry name" value="DnaB_C"/>
    <property type="match status" value="2"/>
</dbReference>
<reference evidence="20 21" key="2">
    <citation type="submission" date="2018-06" db="EMBL/GenBank/DDBJ databases">
        <title>Metagenomic assembly of (sub)arctic Cyanobacteria and their associated microbiome from non-axenic cultures.</title>
        <authorList>
            <person name="Baurain D."/>
        </authorList>
    </citation>
    <scope>NUCLEOTIDE SEQUENCE [LARGE SCALE GENOMIC DNA]</scope>
    <source>
        <strain evidence="20">ULC027bin1</strain>
    </source>
</reference>
<dbReference type="PROSITE" id="PS50818">
    <property type="entry name" value="INTEIN_C_TER"/>
    <property type="match status" value="1"/>
</dbReference>
<dbReference type="InterPro" id="IPR004042">
    <property type="entry name" value="Intein_endonuc_central"/>
</dbReference>
<evidence type="ECO:0000256" key="17">
    <source>
        <dbReference type="RuleBase" id="RU362085"/>
    </source>
</evidence>
<dbReference type="InterPro" id="IPR036844">
    <property type="entry name" value="Hint_dom_sf"/>
</dbReference>
<dbReference type="EMBL" id="QBMP01000130">
    <property type="protein sequence ID" value="PZO53357.1"/>
    <property type="molecule type" value="Genomic_DNA"/>
</dbReference>
<evidence type="ECO:0000256" key="1">
    <source>
        <dbReference type="ARBA" id="ARBA00008428"/>
    </source>
</evidence>
<dbReference type="SUPFAM" id="SSF52540">
    <property type="entry name" value="P-loop containing nucleoside triphosphate hydrolases"/>
    <property type="match status" value="1"/>
</dbReference>
<keyword evidence="7 17" id="KW-0378">Hydrolase</keyword>
<dbReference type="InterPro" id="IPR036185">
    <property type="entry name" value="DNA_heli_DnaB-like_N_sf"/>
</dbReference>
<dbReference type="InterPro" id="IPR016136">
    <property type="entry name" value="DNA_helicase_N/primase_C"/>
</dbReference>
<reference evidence="21" key="1">
    <citation type="submission" date="2018-04" db="EMBL/GenBank/DDBJ databases">
        <authorList>
            <person name="Cornet L."/>
        </authorList>
    </citation>
    <scope>NUCLEOTIDE SEQUENCE [LARGE SCALE GENOMIC DNA]</scope>
</reference>
<comment type="subunit">
    <text evidence="2">Homohexamer.</text>
</comment>
<dbReference type="PANTHER" id="PTHR30153">
    <property type="entry name" value="REPLICATIVE DNA HELICASE DNAB"/>
    <property type="match status" value="1"/>
</dbReference>
<dbReference type="InterPro" id="IPR027434">
    <property type="entry name" value="Homing_endonucl"/>
</dbReference>
<keyword evidence="4 17" id="KW-0235">DNA replication</keyword>
<dbReference type="PROSITE" id="PS50819">
    <property type="entry name" value="INTEIN_ENDONUCLEASE"/>
    <property type="match status" value="1"/>
</dbReference>
<dbReference type="NCBIfam" id="TIGR01443">
    <property type="entry name" value="intein_Cterm"/>
    <property type="match status" value="1"/>
</dbReference>
<dbReference type="InterPro" id="IPR006142">
    <property type="entry name" value="INTEIN"/>
</dbReference>
<evidence type="ECO:0000256" key="12">
    <source>
        <dbReference type="ARBA" id="ARBA00023125"/>
    </source>
</evidence>
<evidence type="ECO:0000256" key="5">
    <source>
        <dbReference type="ARBA" id="ARBA00022737"/>
    </source>
</evidence>
<dbReference type="Pfam" id="PF14528">
    <property type="entry name" value="LAGLIDADG_3"/>
    <property type="match status" value="1"/>
</dbReference>
<keyword evidence="6 17" id="KW-0547">Nucleotide-binding</keyword>
<dbReference type="SMART" id="SM00306">
    <property type="entry name" value="HintN"/>
    <property type="match status" value="1"/>
</dbReference>
<dbReference type="PRINTS" id="PR00379">
    <property type="entry name" value="INTEIN"/>
</dbReference>
<evidence type="ECO:0000256" key="15">
    <source>
        <dbReference type="ARBA" id="ARBA00048954"/>
    </source>
</evidence>
<feature type="domain" description="SF4 helicase" evidence="19">
    <location>
        <begin position="671"/>
        <end position="898"/>
    </location>
</feature>
<comment type="catalytic activity">
    <reaction evidence="15 17">
        <text>ATP + H2O = ADP + phosphate + H(+)</text>
        <dbReference type="Rhea" id="RHEA:13065"/>
        <dbReference type="ChEBI" id="CHEBI:15377"/>
        <dbReference type="ChEBI" id="CHEBI:15378"/>
        <dbReference type="ChEBI" id="CHEBI:30616"/>
        <dbReference type="ChEBI" id="CHEBI:43474"/>
        <dbReference type="ChEBI" id="CHEBI:456216"/>
        <dbReference type="EC" id="5.6.2.3"/>
    </reaction>
</comment>
<dbReference type="GO" id="GO:0003677">
    <property type="term" value="F:DNA binding"/>
    <property type="evidence" value="ECO:0007669"/>
    <property type="project" value="UniProtKB-UniRule"/>
</dbReference>
<comment type="caution">
    <text evidence="20">The sequence shown here is derived from an EMBL/GenBank/DDBJ whole genome shotgun (WGS) entry which is preliminary data.</text>
</comment>
<dbReference type="AlphaFoldDB" id="A0A2W4XBZ5"/>
<dbReference type="Proteomes" id="UP000249794">
    <property type="component" value="Unassembled WGS sequence"/>
</dbReference>
<dbReference type="Gene3D" id="3.10.28.10">
    <property type="entry name" value="Homing endonucleases"/>
    <property type="match status" value="1"/>
</dbReference>
<keyword evidence="3 17" id="KW-0639">Primosome</keyword>
<evidence type="ECO:0000256" key="6">
    <source>
        <dbReference type="ARBA" id="ARBA00022741"/>
    </source>
</evidence>
<dbReference type="SUPFAM" id="SSF55608">
    <property type="entry name" value="Homing endonucleases"/>
    <property type="match status" value="1"/>
</dbReference>
<dbReference type="SMART" id="SM00305">
    <property type="entry name" value="HintC"/>
    <property type="match status" value="1"/>
</dbReference>
<comment type="function">
    <text evidence="17">The main replicative DNA helicase, it participates in initiation and elongation during chromosome replication. Travels ahead of the DNA replisome, separating dsDNA into templates for DNA synthesis. A processive ATP-dependent 5'-3' DNA helicase it has DNA-dependent ATPase activity.</text>
</comment>
<evidence type="ECO:0000256" key="11">
    <source>
        <dbReference type="ARBA" id="ARBA00023000"/>
    </source>
</evidence>
<evidence type="ECO:0000256" key="7">
    <source>
        <dbReference type="ARBA" id="ARBA00022801"/>
    </source>
</evidence>
<dbReference type="InterPro" id="IPR007692">
    <property type="entry name" value="DNA_helicase_DnaB"/>
</dbReference>
<dbReference type="SUPFAM" id="SSF51294">
    <property type="entry name" value="Hedgehog/intein (Hint) domain"/>
    <property type="match status" value="1"/>
</dbReference>
<organism evidence="20 21">
    <name type="scientific">Phormidesmis priestleyi</name>
    <dbReference type="NCBI Taxonomy" id="268141"/>
    <lineage>
        <taxon>Bacteria</taxon>
        <taxon>Bacillati</taxon>
        <taxon>Cyanobacteriota</taxon>
        <taxon>Cyanophyceae</taxon>
        <taxon>Leptolyngbyales</taxon>
        <taxon>Leptolyngbyaceae</taxon>
        <taxon>Phormidesmis</taxon>
    </lineage>
</organism>
<dbReference type="EC" id="5.6.2.3" evidence="16 17"/>
<dbReference type="InterPro" id="IPR027417">
    <property type="entry name" value="P-loop_NTPase"/>
</dbReference>
<evidence type="ECO:0000256" key="9">
    <source>
        <dbReference type="ARBA" id="ARBA00022813"/>
    </source>
</evidence>
<evidence type="ECO:0000313" key="20">
    <source>
        <dbReference type="EMBL" id="PZO53357.1"/>
    </source>
</evidence>
<dbReference type="GO" id="GO:1990077">
    <property type="term" value="C:primosome complex"/>
    <property type="evidence" value="ECO:0007669"/>
    <property type="project" value="UniProtKB-UniRule"/>
</dbReference>
<dbReference type="NCBIfam" id="TIGR00665">
    <property type="entry name" value="DnaB"/>
    <property type="match status" value="1"/>
</dbReference>
<dbReference type="InterPro" id="IPR030934">
    <property type="entry name" value="Intein_C"/>
</dbReference>
<keyword evidence="12 17" id="KW-0238">DNA-binding</keyword>
<accession>A0A2W4XBZ5</accession>
<dbReference type="CDD" id="cd00984">
    <property type="entry name" value="DnaB_C"/>
    <property type="match status" value="1"/>
</dbReference>
<evidence type="ECO:0000256" key="3">
    <source>
        <dbReference type="ARBA" id="ARBA00022515"/>
    </source>
</evidence>
<protein>
    <recommendedName>
        <fullName evidence="16 17">Replicative DNA helicase</fullName>
        <ecNumber evidence="16 17">5.6.2.3</ecNumber>
    </recommendedName>
</protein>
<dbReference type="GO" id="GO:0005829">
    <property type="term" value="C:cytosol"/>
    <property type="evidence" value="ECO:0007669"/>
    <property type="project" value="TreeGrafter"/>
</dbReference>
<dbReference type="InterPro" id="IPR007694">
    <property type="entry name" value="DNA_helicase_DnaB-like_C"/>
</dbReference>
<evidence type="ECO:0000259" key="19">
    <source>
        <dbReference type="PROSITE" id="PS51199"/>
    </source>
</evidence>
<evidence type="ECO:0000256" key="8">
    <source>
        <dbReference type="ARBA" id="ARBA00022806"/>
    </source>
</evidence>
<dbReference type="InterPro" id="IPR004860">
    <property type="entry name" value="LAGLIDADG_dom"/>
</dbReference>
<dbReference type="CDD" id="cd00081">
    <property type="entry name" value="Hint"/>
    <property type="match status" value="2"/>
</dbReference>
<keyword evidence="5" id="KW-0677">Repeat</keyword>
<feature type="domain" description="DOD-type homing endonuclease" evidence="18">
    <location>
        <begin position="332"/>
        <end position="506"/>
    </location>
</feature>
<keyword evidence="8 17" id="KW-0347">Helicase</keyword>
<keyword evidence="9" id="KW-0068">Autocatalytic cleavage</keyword>
<gene>
    <name evidence="20" type="primary">dnaB</name>
    <name evidence="20" type="ORF">DCF15_12735</name>
</gene>
<name>A0A2W4XBZ5_9CYAN</name>
<dbReference type="Gene3D" id="3.40.50.300">
    <property type="entry name" value="P-loop containing nucleotide triphosphate hydrolases"/>
    <property type="match status" value="1"/>
</dbReference>
<comment type="similarity">
    <text evidence="1 17">Belongs to the helicase family. DnaB subfamily.</text>
</comment>
<dbReference type="GO" id="GO:0016887">
    <property type="term" value="F:ATP hydrolysis activity"/>
    <property type="evidence" value="ECO:0007669"/>
    <property type="project" value="RHEA"/>
</dbReference>
<evidence type="ECO:0000259" key="18">
    <source>
        <dbReference type="PROSITE" id="PS50819"/>
    </source>
</evidence>
<dbReference type="InterPro" id="IPR003587">
    <property type="entry name" value="Hint_dom_N"/>
</dbReference>
<dbReference type="GO" id="GO:0004519">
    <property type="term" value="F:endonuclease activity"/>
    <property type="evidence" value="ECO:0007669"/>
    <property type="project" value="InterPro"/>
</dbReference>
<proteinExistence type="inferred from homology"/>
<evidence type="ECO:0000313" key="21">
    <source>
        <dbReference type="Proteomes" id="UP000249794"/>
    </source>
</evidence>
<evidence type="ECO:0000256" key="13">
    <source>
        <dbReference type="ARBA" id="ARBA00023235"/>
    </source>
</evidence>
<evidence type="ECO:0000256" key="2">
    <source>
        <dbReference type="ARBA" id="ARBA00011643"/>
    </source>
</evidence>
<keyword evidence="13" id="KW-0413">Isomerase</keyword>
<evidence type="ECO:0000256" key="10">
    <source>
        <dbReference type="ARBA" id="ARBA00022840"/>
    </source>
</evidence>